<evidence type="ECO:0000256" key="9">
    <source>
        <dbReference type="PROSITE-ProRule" id="PRU00042"/>
    </source>
</evidence>
<evidence type="ECO:0000313" key="14">
    <source>
        <dbReference type="Proteomes" id="UP000192223"/>
    </source>
</evidence>
<feature type="domain" description="ZAD" evidence="13">
    <location>
        <begin position="9"/>
        <end position="84"/>
    </location>
</feature>
<feature type="compositionally biased region" description="Polar residues" evidence="11">
    <location>
        <begin position="242"/>
        <end position="251"/>
    </location>
</feature>
<dbReference type="Gene3D" id="3.30.160.60">
    <property type="entry name" value="Classic Zinc Finger"/>
    <property type="match status" value="6"/>
</dbReference>
<evidence type="ECO:0000256" key="1">
    <source>
        <dbReference type="ARBA" id="ARBA00004123"/>
    </source>
</evidence>
<feature type="region of interest" description="Disordered" evidence="11">
    <location>
        <begin position="337"/>
        <end position="410"/>
    </location>
</feature>
<feature type="compositionally biased region" description="Polar residues" evidence="11">
    <location>
        <begin position="162"/>
        <end position="174"/>
    </location>
</feature>
<dbReference type="PROSITE" id="PS00028">
    <property type="entry name" value="ZINC_FINGER_C2H2_1"/>
    <property type="match status" value="7"/>
</dbReference>
<evidence type="ECO:0000256" key="2">
    <source>
        <dbReference type="ARBA" id="ARBA00022723"/>
    </source>
</evidence>
<keyword evidence="8" id="KW-0539">Nucleus</keyword>
<dbReference type="InterPro" id="IPR013087">
    <property type="entry name" value="Znf_C2H2_type"/>
</dbReference>
<keyword evidence="4 9" id="KW-0863">Zinc-finger</keyword>
<dbReference type="GO" id="GO:0006357">
    <property type="term" value="P:regulation of transcription by RNA polymerase II"/>
    <property type="evidence" value="ECO:0007669"/>
    <property type="project" value="UniProtKB-ARBA"/>
</dbReference>
<dbReference type="Proteomes" id="UP000192223">
    <property type="component" value="Unplaced"/>
</dbReference>
<evidence type="ECO:0000256" key="4">
    <source>
        <dbReference type="ARBA" id="ARBA00022771"/>
    </source>
</evidence>
<evidence type="ECO:0000256" key="10">
    <source>
        <dbReference type="PROSITE-ProRule" id="PRU01263"/>
    </source>
</evidence>
<dbReference type="FunFam" id="3.30.160.60:FF:001289">
    <property type="entry name" value="Zinc finger protein 574"/>
    <property type="match status" value="1"/>
</dbReference>
<dbReference type="PANTHER" id="PTHR24379">
    <property type="entry name" value="KRAB AND ZINC FINGER DOMAIN-CONTAINING"/>
    <property type="match status" value="1"/>
</dbReference>
<evidence type="ECO:0000256" key="6">
    <source>
        <dbReference type="ARBA" id="ARBA00023015"/>
    </source>
</evidence>
<keyword evidence="3" id="KW-0677">Repeat</keyword>
<feature type="compositionally biased region" description="Polar residues" evidence="11">
    <location>
        <begin position="394"/>
        <end position="410"/>
    </location>
</feature>
<accession>A0A1W4XH46</accession>
<dbReference type="InterPro" id="IPR036236">
    <property type="entry name" value="Znf_C2H2_sf"/>
</dbReference>
<comment type="subcellular location">
    <subcellularLocation>
        <location evidence="1">Nucleus</location>
    </subcellularLocation>
</comment>
<feature type="binding site" evidence="10">
    <location>
        <position position="14"/>
    </location>
    <ligand>
        <name>Zn(2+)</name>
        <dbReference type="ChEBI" id="CHEBI:29105"/>
    </ligand>
</feature>
<feature type="binding site" evidence="10">
    <location>
        <position position="60"/>
    </location>
    <ligand>
        <name>Zn(2+)</name>
        <dbReference type="ChEBI" id="CHEBI:29105"/>
    </ligand>
</feature>
<dbReference type="AlphaFoldDB" id="A0A1W4XH46"/>
<dbReference type="InterPro" id="IPR012934">
    <property type="entry name" value="Znf_AD"/>
</dbReference>
<proteinExistence type="predicted"/>
<dbReference type="Pfam" id="PF00096">
    <property type="entry name" value="zf-C2H2"/>
    <property type="match status" value="3"/>
</dbReference>
<keyword evidence="14" id="KW-1185">Reference proteome</keyword>
<dbReference type="SUPFAM" id="SSF57667">
    <property type="entry name" value="beta-beta-alpha zinc fingers"/>
    <property type="match status" value="3"/>
</dbReference>
<feature type="domain" description="C2H2-type" evidence="12">
    <location>
        <begin position="717"/>
        <end position="745"/>
    </location>
</feature>
<dbReference type="PROSITE" id="PS50157">
    <property type="entry name" value="ZINC_FINGER_C2H2_2"/>
    <property type="match status" value="8"/>
</dbReference>
<feature type="domain" description="C2H2-type" evidence="12">
    <location>
        <begin position="638"/>
        <end position="666"/>
    </location>
</feature>
<gene>
    <name evidence="15" type="primary">LOC108744184</name>
</gene>
<feature type="compositionally biased region" description="Acidic residues" evidence="11">
    <location>
        <begin position="220"/>
        <end position="236"/>
    </location>
</feature>
<dbReference type="Gene3D" id="3.40.1800.20">
    <property type="match status" value="1"/>
</dbReference>
<evidence type="ECO:0000259" key="12">
    <source>
        <dbReference type="PROSITE" id="PS50157"/>
    </source>
</evidence>
<dbReference type="SMART" id="SM00355">
    <property type="entry name" value="ZnF_C2H2"/>
    <property type="match status" value="12"/>
</dbReference>
<dbReference type="GeneID" id="108744184"/>
<reference evidence="15" key="1">
    <citation type="submission" date="2025-08" db="UniProtKB">
        <authorList>
            <consortium name="RefSeq"/>
        </authorList>
    </citation>
    <scope>IDENTIFICATION</scope>
    <source>
        <tissue evidence="15">Entire body</tissue>
    </source>
</reference>
<protein>
    <submittedName>
        <fullName evidence="15">Zinc finger protein 62 isoform X3</fullName>
    </submittedName>
</protein>
<keyword evidence="2 10" id="KW-0479">Metal-binding</keyword>
<feature type="region of interest" description="Disordered" evidence="11">
    <location>
        <begin position="150"/>
        <end position="286"/>
    </location>
</feature>
<feature type="domain" description="C2H2-type" evidence="12">
    <location>
        <begin position="609"/>
        <end position="637"/>
    </location>
</feature>
<dbReference type="KEGG" id="apln:108744184"/>
<feature type="domain" description="C2H2-type" evidence="12">
    <location>
        <begin position="666"/>
        <end position="688"/>
    </location>
</feature>
<organism evidence="14 15">
    <name type="scientific">Agrilus planipennis</name>
    <name type="common">Emerald ash borer</name>
    <name type="synonym">Agrilus marcopoli</name>
    <dbReference type="NCBI Taxonomy" id="224129"/>
    <lineage>
        <taxon>Eukaryota</taxon>
        <taxon>Metazoa</taxon>
        <taxon>Ecdysozoa</taxon>
        <taxon>Arthropoda</taxon>
        <taxon>Hexapoda</taxon>
        <taxon>Insecta</taxon>
        <taxon>Pterygota</taxon>
        <taxon>Neoptera</taxon>
        <taxon>Endopterygota</taxon>
        <taxon>Coleoptera</taxon>
        <taxon>Polyphaga</taxon>
        <taxon>Elateriformia</taxon>
        <taxon>Buprestoidea</taxon>
        <taxon>Buprestidae</taxon>
        <taxon>Agrilinae</taxon>
        <taxon>Agrilus</taxon>
    </lineage>
</organism>
<feature type="domain" description="C2H2-type" evidence="12">
    <location>
        <begin position="421"/>
        <end position="449"/>
    </location>
</feature>
<name>A0A1W4XH46_AGRPL</name>
<dbReference type="PROSITE" id="PS51915">
    <property type="entry name" value="ZAD"/>
    <property type="match status" value="1"/>
</dbReference>
<keyword evidence="6" id="KW-0805">Transcription regulation</keyword>
<dbReference type="RefSeq" id="XP_018335314.1">
    <property type="nucleotide sequence ID" value="XM_018479812.2"/>
</dbReference>
<feature type="binding site" evidence="10">
    <location>
        <position position="57"/>
    </location>
    <ligand>
        <name>Zn(2+)</name>
        <dbReference type="ChEBI" id="CHEBI:29105"/>
    </ligand>
</feature>
<evidence type="ECO:0000256" key="8">
    <source>
        <dbReference type="ARBA" id="ARBA00023242"/>
    </source>
</evidence>
<dbReference type="GO" id="GO:0008270">
    <property type="term" value="F:zinc ion binding"/>
    <property type="evidence" value="ECO:0007669"/>
    <property type="project" value="UniProtKB-UniRule"/>
</dbReference>
<feature type="compositionally biased region" description="Basic residues" evidence="11">
    <location>
        <begin position="272"/>
        <end position="282"/>
    </location>
</feature>
<dbReference type="Pfam" id="PF07776">
    <property type="entry name" value="zf-AD"/>
    <property type="match status" value="1"/>
</dbReference>
<evidence type="ECO:0000313" key="15">
    <source>
        <dbReference type="RefSeq" id="XP_018335314.1"/>
    </source>
</evidence>
<feature type="binding site" evidence="10">
    <location>
        <position position="11"/>
    </location>
    <ligand>
        <name>Zn(2+)</name>
        <dbReference type="ChEBI" id="CHEBI:29105"/>
    </ligand>
</feature>
<keyword evidence="5 10" id="KW-0862">Zinc</keyword>
<feature type="compositionally biased region" description="Acidic residues" evidence="11">
    <location>
        <begin position="197"/>
        <end position="209"/>
    </location>
</feature>
<sequence>MVNSVELMQLCRLCLVKDEVNIPIFDNETDVQQIFLKISTCLPVKVTQDDNLPKKICNDCSYKLDLCYQFWNTSANSEKQLVTWLNEVGLSQETLNEAKLQKTESNSTPGLVLKQETIEPESESSHEVVNNVSTESQEYILQQQQLPYQTPAFPFTDDNFVSGESANAGASKTHTNNKRESTLKRKRQAVATVTQPDSDDDVDEDIDDPTETKVAKTEETSDDDRDDDGLNDEESTEFAGVPSTSTDNEQPGPSGIGKNVVDAPLQESSLRRSSRLSAKKQNGRAVVSDTTSWSCSSCLDIFASLAEYKEHKKFHKTLAAIALKQEDSISDKTENILKTADKSSEDSAESSDESYKTESEYEASENSSVSDSDSDESQSNKKPVSNKRNIRLPVNSSKEQLRSDQSIEVQNTNRETKINEYKCNYCNWTTKISSKMVKHLEKNHLNERCFRCTSCPKNSFTFEELQNHFKSFHRKSSVLQMTYTKSFNSDSTDTGDYLVVANASTPSEKEETVDRSSDQNKIDSAVIQHLLENKTTKGNHFETQNNLSANLTGSNSKAMSSNTNNNYHFKYHDGNTAEESPDSSNINGNSNNIETNSFGEMIENDSDKAICAFCEMKFKHPLLLKNHLKSTHNKKGPFKCAICPKEYSGYQGLDGHFAMQHTGKKFKCYQCKQGFDSKEEVAYHRKAHHRNYCDICQTYYAVTPYCHNKDVHAEDKIKCTICDKTYNGKRRLRIHIRRVHPRTKYPCSVCGKKFKRNAVLNEHYTRKHTEIKTTVCQECGKEINANYLRAHLKAHRRMLFCKICKKSYKTYRAVQYCEDKHNNIRRYKCTMCDKSYFSPGSLIIHRRLHTGEKPYSCSVCSRSFYTVQILYKHSLSHKRVK</sequence>
<feature type="domain" description="C2H2-type" evidence="12">
    <location>
        <begin position="827"/>
        <end position="854"/>
    </location>
</feature>
<dbReference type="SMART" id="SM00868">
    <property type="entry name" value="zf-AD"/>
    <property type="match status" value="1"/>
</dbReference>
<dbReference type="OrthoDB" id="6077919at2759"/>
<dbReference type="GO" id="GO:0005634">
    <property type="term" value="C:nucleus"/>
    <property type="evidence" value="ECO:0007669"/>
    <property type="project" value="UniProtKB-SubCell"/>
</dbReference>
<evidence type="ECO:0000256" key="7">
    <source>
        <dbReference type="ARBA" id="ARBA00023163"/>
    </source>
</evidence>
<feature type="domain" description="C2H2-type" evidence="12">
    <location>
        <begin position="855"/>
        <end position="881"/>
    </location>
</feature>
<dbReference type="STRING" id="224129.A0A1W4XH46"/>
<dbReference type="SUPFAM" id="SSF57716">
    <property type="entry name" value="Glucocorticoid receptor-like (DNA-binding domain)"/>
    <property type="match status" value="1"/>
</dbReference>
<evidence type="ECO:0000256" key="5">
    <source>
        <dbReference type="ARBA" id="ARBA00022833"/>
    </source>
</evidence>
<evidence type="ECO:0000256" key="11">
    <source>
        <dbReference type="SAM" id="MobiDB-lite"/>
    </source>
</evidence>
<evidence type="ECO:0000259" key="13">
    <source>
        <dbReference type="PROSITE" id="PS51915"/>
    </source>
</evidence>
<feature type="compositionally biased region" description="Basic and acidic residues" evidence="11">
    <location>
        <begin position="210"/>
        <end position="219"/>
    </location>
</feature>
<dbReference type="PANTHER" id="PTHR24379:SF127">
    <property type="entry name" value="BLOODY FINGERS-RELATED"/>
    <property type="match status" value="1"/>
</dbReference>
<keyword evidence="7" id="KW-0804">Transcription</keyword>
<evidence type="ECO:0000256" key="3">
    <source>
        <dbReference type="ARBA" id="ARBA00022737"/>
    </source>
</evidence>
<feature type="domain" description="C2H2-type" evidence="12">
    <location>
        <begin position="745"/>
        <end position="773"/>
    </location>
</feature>